<dbReference type="Gene3D" id="2.10.110.10">
    <property type="entry name" value="Cysteine Rich Protein"/>
    <property type="match status" value="4"/>
</dbReference>
<evidence type="ECO:0000313" key="14">
    <source>
        <dbReference type="Proteomes" id="UP001164746"/>
    </source>
</evidence>
<dbReference type="CDD" id="cd09336">
    <property type="entry name" value="LIM1_Paxillin_like"/>
    <property type="match status" value="1"/>
</dbReference>
<dbReference type="SUPFAM" id="SSF57716">
    <property type="entry name" value="Glucocorticoid receptor-like (DNA-binding domain)"/>
    <property type="match status" value="5"/>
</dbReference>
<organism evidence="13 14">
    <name type="scientific">Mya arenaria</name>
    <name type="common">Soft-shell clam</name>
    <dbReference type="NCBI Taxonomy" id="6604"/>
    <lineage>
        <taxon>Eukaryota</taxon>
        <taxon>Metazoa</taxon>
        <taxon>Spiralia</taxon>
        <taxon>Lophotrochozoa</taxon>
        <taxon>Mollusca</taxon>
        <taxon>Bivalvia</taxon>
        <taxon>Autobranchia</taxon>
        <taxon>Heteroconchia</taxon>
        <taxon>Euheterodonta</taxon>
        <taxon>Imparidentia</taxon>
        <taxon>Neoheterodontei</taxon>
        <taxon>Myida</taxon>
        <taxon>Myoidea</taxon>
        <taxon>Myidae</taxon>
        <taxon>Mya</taxon>
    </lineage>
</organism>
<evidence type="ECO:0000256" key="6">
    <source>
        <dbReference type="ARBA" id="ARBA00022833"/>
    </source>
</evidence>
<keyword evidence="9" id="KW-0206">Cytoskeleton</keyword>
<evidence type="ECO:0000256" key="2">
    <source>
        <dbReference type="ARBA" id="ARBA00004246"/>
    </source>
</evidence>
<comment type="subcellular location">
    <subcellularLocation>
        <location evidence="2">Cell junction</location>
        <location evidence="2">Focal adhesion</location>
    </subcellularLocation>
    <subcellularLocation>
        <location evidence="1">Cytoplasm</location>
        <location evidence="1">Cytoskeleton</location>
    </subcellularLocation>
</comment>
<protein>
    <submittedName>
        <fullName evidence="13">PAXI-like protein</fullName>
    </submittedName>
</protein>
<keyword evidence="3" id="KW-0963">Cytoplasm</keyword>
<dbReference type="EMBL" id="CP111015">
    <property type="protein sequence ID" value="WAR03810.1"/>
    <property type="molecule type" value="Genomic_DNA"/>
</dbReference>
<sequence>MLKPDIKILDGKFQKIQLTGVFFNPVHPCMCVGDKVPVLGIIEIFGQVCKGSDKSHLYVVYWKVDVAFKHESLRLLDHTDALLADLQSTTAHISYNNSGPPPARPATQVSPAPKLGNQPEPGGRVSETPPPLPPPPQDLPDAIPPPHQFDDQGRPSSHSSRGSGDGQYNWREPAGPPQSSYSPGPHQSSYSPGPHQSGYQQAQPGYQPGPPQPGYQPAPPQTSYQQAQPQPGYQSAPPQQGYQQAPPQPDMSAISNNLSELDQLLSDLNSAQFMAEVDKKSDQPAEINTCMCDSDMKQPPPVAPKPGRGGGGTSVDSLLDQLETSVPPAQPHYPGPGSPVSYGGQQVQYRDHKPVSQTSSAATQELDTLMATLSDFKMKDKAGGGPQRRSPSPGSEPSYAKPQKSRNLSQSSSANTSMQGANTSMQVTSLSQCNGANTSMQVTSLSQSYGTNTSMQVTNYSQSNGANTSMQVTNLSQSYGANTSMQVTNYSQSNGANTSMQSSGPGTGTMSSGSAGGQLESMLGDLQSDLSKQGVNTKSKGLCAACNQPVVGQVITALGKIWHIEHFTCAQCHETLGTKNFYERDGVAYCERDYHSLFAPRCAYCNGPIVDKCVTALNATWHPEHFFCGQCGRPFGDEGFHEKDGKAYCRADFFELFAPKCGGCGRAIVDNYISGLNRHWHPECFACWECHQPFNGGSFFDYEGLPYCENHYHLKRGSLCAGCSKPITGRCITAMYKKFHPEHFVCAFCLKQLNKGTFKEQNDRPYCHPCFVKLFG</sequence>
<feature type="compositionally biased region" description="Pro residues" evidence="11">
    <location>
        <begin position="328"/>
        <end position="337"/>
    </location>
</feature>
<dbReference type="InterPro" id="IPR001904">
    <property type="entry name" value="Paxillin_Lim_dom4"/>
</dbReference>
<evidence type="ECO:0000256" key="11">
    <source>
        <dbReference type="SAM" id="MobiDB-lite"/>
    </source>
</evidence>
<accession>A0ABY7E1W0</accession>
<feature type="compositionally biased region" description="Low complexity" evidence="11">
    <location>
        <begin position="221"/>
        <end position="245"/>
    </location>
</feature>
<feature type="region of interest" description="Disordered" evidence="11">
    <location>
        <begin position="290"/>
        <end position="362"/>
    </location>
</feature>
<feature type="region of interest" description="Disordered" evidence="11">
    <location>
        <begin position="493"/>
        <end position="518"/>
    </location>
</feature>
<dbReference type="InterPro" id="IPR047075">
    <property type="entry name" value="Paxillin_TGFB1I1_LIM_dom1"/>
</dbReference>
<evidence type="ECO:0000256" key="3">
    <source>
        <dbReference type="ARBA" id="ARBA00022490"/>
    </source>
</evidence>
<feature type="compositionally biased region" description="Pro residues" evidence="11">
    <location>
        <begin position="207"/>
        <end position="220"/>
    </location>
</feature>
<keyword evidence="8 10" id="KW-0440">LIM domain</keyword>
<dbReference type="InterPro" id="IPR001781">
    <property type="entry name" value="Znf_LIM"/>
</dbReference>
<dbReference type="Pfam" id="PF00412">
    <property type="entry name" value="LIM"/>
    <property type="match status" value="4"/>
</dbReference>
<dbReference type="CDD" id="cd09338">
    <property type="entry name" value="LIM3_Paxillin_like"/>
    <property type="match status" value="1"/>
</dbReference>
<keyword evidence="14" id="KW-1185">Reference proteome</keyword>
<dbReference type="CDD" id="cd09337">
    <property type="entry name" value="LIM2_Paxillin_like"/>
    <property type="match status" value="1"/>
</dbReference>
<feature type="domain" description="LIM zinc-binding" evidence="12">
    <location>
        <begin position="719"/>
        <end position="776"/>
    </location>
</feature>
<dbReference type="PROSITE" id="PS00478">
    <property type="entry name" value="LIM_DOMAIN_1"/>
    <property type="match status" value="2"/>
</dbReference>
<dbReference type="PROSITE" id="PS50023">
    <property type="entry name" value="LIM_DOMAIN_2"/>
    <property type="match status" value="4"/>
</dbReference>
<dbReference type="Proteomes" id="UP001164746">
    <property type="component" value="Chromosome 4"/>
</dbReference>
<evidence type="ECO:0000256" key="7">
    <source>
        <dbReference type="ARBA" id="ARBA00022949"/>
    </source>
</evidence>
<feature type="domain" description="LIM zinc-binding" evidence="12">
    <location>
        <begin position="601"/>
        <end position="658"/>
    </location>
</feature>
<name>A0ABY7E1W0_MYAAR</name>
<feature type="domain" description="LIM zinc-binding" evidence="12">
    <location>
        <begin position="541"/>
        <end position="600"/>
    </location>
</feature>
<feature type="compositionally biased region" description="Polar residues" evidence="11">
    <location>
        <begin position="405"/>
        <end position="426"/>
    </location>
</feature>
<evidence type="ECO:0000313" key="13">
    <source>
        <dbReference type="EMBL" id="WAR03810.1"/>
    </source>
</evidence>
<reference evidence="13" key="1">
    <citation type="submission" date="2022-11" db="EMBL/GenBank/DDBJ databases">
        <title>Centuries of genome instability and evolution in soft-shell clam transmissible cancer (bioRxiv).</title>
        <authorList>
            <person name="Hart S.F.M."/>
            <person name="Yonemitsu M.A."/>
            <person name="Giersch R.M."/>
            <person name="Beal B.F."/>
            <person name="Arriagada G."/>
            <person name="Davis B.W."/>
            <person name="Ostrander E.A."/>
            <person name="Goff S.P."/>
            <person name="Metzger M.J."/>
        </authorList>
    </citation>
    <scope>NUCLEOTIDE SEQUENCE</scope>
    <source>
        <strain evidence="13">MELC-2E11</strain>
        <tissue evidence="13">Siphon/mantle</tissue>
    </source>
</reference>
<keyword evidence="4 10" id="KW-0479">Metal-binding</keyword>
<keyword evidence="6 10" id="KW-0862">Zinc</keyword>
<keyword evidence="5" id="KW-0677">Repeat</keyword>
<dbReference type="Pfam" id="PF03535">
    <property type="entry name" value="Paxillin"/>
    <property type="match status" value="1"/>
</dbReference>
<dbReference type="SMART" id="SM00132">
    <property type="entry name" value="LIM"/>
    <property type="match status" value="4"/>
</dbReference>
<evidence type="ECO:0000256" key="1">
    <source>
        <dbReference type="ARBA" id="ARBA00004245"/>
    </source>
</evidence>
<keyword evidence="7" id="KW-0965">Cell junction</keyword>
<feature type="compositionally biased region" description="Low complexity" evidence="11">
    <location>
        <begin position="499"/>
        <end position="513"/>
    </location>
</feature>
<feature type="region of interest" description="Disordered" evidence="11">
    <location>
        <begin position="378"/>
        <end position="426"/>
    </location>
</feature>
<feature type="compositionally biased region" description="Low complexity" evidence="11">
    <location>
        <begin position="387"/>
        <end position="398"/>
    </location>
</feature>
<dbReference type="CDD" id="cd09411">
    <property type="entry name" value="LIM4_Paxillin"/>
    <property type="match status" value="1"/>
</dbReference>
<feature type="compositionally biased region" description="Pro residues" evidence="11">
    <location>
        <begin position="128"/>
        <end position="147"/>
    </location>
</feature>
<dbReference type="PANTHER" id="PTHR24216">
    <property type="entry name" value="PAXILLIN-RELATED"/>
    <property type="match status" value="1"/>
</dbReference>
<evidence type="ECO:0000256" key="9">
    <source>
        <dbReference type="ARBA" id="ARBA00023212"/>
    </source>
</evidence>
<feature type="domain" description="LIM zinc-binding" evidence="12">
    <location>
        <begin position="659"/>
        <end position="718"/>
    </location>
</feature>
<evidence type="ECO:0000256" key="10">
    <source>
        <dbReference type="PROSITE-ProRule" id="PRU00125"/>
    </source>
</evidence>
<feature type="region of interest" description="Disordered" evidence="11">
    <location>
        <begin position="93"/>
        <end position="259"/>
    </location>
</feature>
<evidence type="ECO:0000256" key="8">
    <source>
        <dbReference type="ARBA" id="ARBA00023038"/>
    </source>
</evidence>
<evidence type="ECO:0000259" key="12">
    <source>
        <dbReference type="PROSITE" id="PS50023"/>
    </source>
</evidence>
<proteinExistence type="predicted"/>
<dbReference type="PANTHER" id="PTHR24216:SF8">
    <property type="entry name" value="PAXILLIN, ISOFORM F"/>
    <property type="match status" value="1"/>
</dbReference>
<evidence type="ECO:0000256" key="5">
    <source>
        <dbReference type="ARBA" id="ARBA00022737"/>
    </source>
</evidence>
<gene>
    <name evidence="13" type="ORF">MAR_010368</name>
</gene>
<evidence type="ECO:0000256" key="4">
    <source>
        <dbReference type="ARBA" id="ARBA00022723"/>
    </source>
</evidence>
<feature type="compositionally biased region" description="Polar residues" evidence="11">
    <location>
        <begin position="177"/>
        <end position="191"/>
    </location>
</feature>